<evidence type="ECO:0000259" key="4">
    <source>
        <dbReference type="PROSITE" id="PS50076"/>
    </source>
</evidence>
<dbReference type="Pfam" id="PF00226">
    <property type="entry name" value="DnaJ"/>
    <property type="match status" value="1"/>
</dbReference>
<feature type="compositionally biased region" description="Basic and acidic residues" evidence="1">
    <location>
        <begin position="591"/>
        <end position="606"/>
    </location>
</feature>
<dbReference type="AlphaFoldDB" id="A0A1X7V8W1"/>
<dbReference type="InterPro" id="IPR013766">
    <property type="entry name" value="Thioredoxin_domain"/>
</dbReference>
<feature type="compositionally biased region" description="Basic and acidic residues" evidence="1">
    <location>
        <begin position="566"/>
        <end position="576"/>
    </location>
</feature>
<proteinExistence type="predicted"/>
<dbReference type="EnsemblMetazoa" id="XM_003385273.3">
    <property type="protein sequence ID" value="XP_003385321.1"/>
    <property type="gene ID" value="LOC100636617"/>
</dbReference>
<dbReference type="InterPro" id="IPR052448">
    <property type="entry name" value="DnaJ_C16_autophagy_reg"/>
</dbReference>
<evidence type="ECO:0000256" key="2">
    <source>
        <dbReference type="SAM" id="Phobius"/>
    </source>
</evidence>
<evidence type="ECO:0000313" key="7">
    <source>
        <dbReference type="Proteomes" id="UP000007879"/>
    </source>
</evidence>
<accession>A0A1X7V8W1</accession>
<dbReference type="eggNOG" id="KOG0714">
    <property type="taxonomic scope" value="Eukaryota"/>
</dbReference>
<feature type="region of interest" description="Disordered" evidence="1">
    <location>
        <begin position="522"/>
        <end position="699"/>
    </location>
</feature>
<dbReference type="OrthoDB" id="10065037at2759"/>
<dbReference type="PANTHER" id="PTHR44303:SF2">
    <property type="entry name" value="DNAJ HOMOLOG SUBFAMILY C MEMBER 16"/>
    <property type="match status" value="1"/>
</dbReference>
<reference evidence="7" key="1">
    <citation type="journal article" date="2010" name="Nature">
        <title>The Amphimedon queenslandica genome and the evolution of animal complexity.</title>
        <authorList>
            <person name="Srivastava M."/>
            <person name="Simakov O."/>
            <person name="Chapman J."/>
            <person name="Fahey B."/>
            <person name="Gauthier M.E."/>
            <person name="Mitros T."/>
            <person name="Richards G.S."/>
            <person name="Conaco C."/>
            <person name="Dacre M."/>
            <person name="Hellsten U."/>
            <person name="Larroux C."/>
            <person name="Putnam N.H."/>
            <person name="Stanke M."/>
            <person name="Adamska M."/>
            <person name="Darling A."/>
            <person name="Degnan S.M."/>
            <person name="Oakley T.H."/>
            <person name="Plachetzki D.C."/>
            <person name="Zhai Y."/>
            <person name="Adamski M."/>
            <person name="Calcino A."/>
            <person name="Cummins S.F."/>
            <person name="Goodstein D.M."/>
            <person name="Harris C."/>
            <person name="Jackson D.J."/>
            <person name="Leys S.P."/>
            <person name="Shu S."/>
            <person name="Woodcroft B.J."/>
            <person name="Vervoort M."/>
            <person name="Kosik K.S."/>
            <person name="Manning G."/>
            <person name="Degnan B.M."/>
            <person name="Rokhsar D.S."/>
        </authorList>
    </citation>
    <scope>NUCLEOTIDE SEQUENCE [LARGE SCALE GENOMIC DNA]</scope>
</reference>
<dbReference type="Gene3D" id="1.10.287.110">
    <property type="entry name" value="DnaJ domain"/>
    <property type="match status" value="1"/>
</dbReference>
<dbReference type="EnsemblMetazoa" id="Aqu2.1.36214_001">
    <property type="protein sequence ID" value="Aqu2.1.36214_001"/>
    <property type="gene ID" value="Aqu2.1.36214"/>
</dbReference>
<feature type="compositionally biased region" description="Basic and acidic residues" evidence="1">
    <location>
        <begin position="659"/>
        <end position="678"/>
    </location>
</feature>
<evidence type="ECO:0000313" key="6">
    <source>
        <dbReference type="EnsemblMetazoa" id="Aqu2.1.36214_001"/>
    </source>
</evidence>
<dbReference type="SMART" id="SM00271">
    <property type="entry name" value="DnaJ"/>
    <property type="match status" value="1"/>
</dbReference>
<dbReference type="PANTHER" id="PTHR44303">
    <property type="entry name" value="DNAJ HOMOLOG SUBFAMILY C MEMBER 16"/>
    <property type="match status" value="1"/>
</dbReference>
<evidence type="ECO:0000256" key="1">
    <source>
        <dbReference type="SAM" id="MobiDB-lite"/>
    </source>
</evidence>
<feature type="domain" description="Thioredoxin" evidence="5">
    <location>
        <begin position="91"/>
        <end position="221"/>
    </location>
</feature>
<dbReference type="PRINTS" id="PR00625">
    <property type="entry name" value="JDOMAIN"/>
</dbReference>
<dbReference type="InterPro" id="IPR001623">
    <property type="entry name" value="DnaJ_domain"/>
</dbReference>
<dbReference type="FunCoup" id="A0A1X7V8W1">
    <property type="interactions" value="410"/>
</dbReference>
<protein>
    <recommendedName>
        <fullName evidence="8">DnaJ homolog subfamily C member 16</fullName>
    </recommendedName>
</protein>
<name>A0A1X7V8W1_AMPQE</name>
<gene>
    <name evidence="6" type="primary">100636617</name>
</gene>
<feature type="domain" description="J" evidence="4">
    <location>
        <begin position="27"/>
        <end position="91"/>
    </location>
</feature>
<dbReference type="InterPro" id="IPR036869">
    <property type="entry name" value="J_dom_sf"/>
</dbReference>
<dbReference type="PROSITE" id="PS50076">
    <property type="entry name" value="DNAJ_2"/>
    <property type="match status" value="1"/>
</dbReference>
<reference evidence="6" key="2">
    <citation type="submission" date="2017-05" db="UniProtKB">
        <authorList>
            <consortium name="EnsemblMetazoa"/>
        </authorList>
    </citation>
    <scope>IDENTIFICATION</scope>
</reference>
<dbReference type="CDD" id="cd06257">
    <property type="entry name" value="DnaJ"/>
    <property type="match status" value="1"/>
</dbReference>
<keyword evidence="2" id="KW-1133">Transmembrane helix</keyword>
<keyword evidence="2" id="KW-0812">Transmembrane</keyword>
<evidence type="ECO:0008006" key="8">
    <source>
        <dbReference type="Google" id="ProtNLM"/>
    </source>
</evidence>
<dbReference type="SUPFAM" id="SSF46565">
    <property type="entry name" value="Chaperone J-domain"/>
    <property type="match status" value="1"/>
</dbReference>
<feature type="compositionally biased region" description="Low complexity" evidence="1">
    <location>
        <begin position="522"/>
        <end position="531"/>
    </location>
</feature>
<sequence>MRTCLMLLLSLLLVSLLLSLSLGEKETPYEVLGVSITADKLQIKKAYSKLARKWHPDKNRSPEASDKMARINWAYKILHNDDKRRRYDILGEESDDAPPSNKPDTRNYLTPTDSVSSMQFMNHLKSYSKKRPYLIYYYHDFCPACLSWTEKWEELRTDFLRLGLGTASIQVIISTQATQFSRVQLNKVPALGLLVDEEVHLYTGAGINMEDVKEFVNPLVRVKVNEVVSSDFLYGGNVSRITNNKPVVLLASVHPSPSLSYKLIALKLQSFCDFYFLSSSRSSQELLDDLRIERDGRALFIYKDISEQPHFILNSIDSKGAVTAAIDENKLLLLPRVSSPLFFDTICPFGPHARLCLLLVANGVSQYTDPLTNSFRQLAYEWKDKDVSMGYFDINRQTSLSNKFSSSVESSLKKCNNGYSSRTILVLHREKADKAHYKLFHNYCGEDNKELEEILSLGDRTLNKLMVLDPVEDESITFWSQLIDALPRVWEKTMAIFLLPFPLFILSCYLYYFNDTRPQGGNQQLQQNYGQRTQESHHSQQQRDQQQRDEQQGDEQQGDQQQGDQQQRDQQQRDEQQGDEQQGDQQQGDQQQRDQQQRDEQQRDEQQGDQQQGGQLQKVGQLERHQIEGGQQEGNQFPEQSKEKKQEEILAQDDDDNDDGKKPKGNDKELTNEKKVEPTVDNGPGKDSSTNSKSVRKRH</sequence>
<evidence type="ECO:0000256" key="3">
    <source>
        <dbReference type="SAM" id="SignalP"/>
    </source>
</evidence>
<organism evidence="6">
    <name type="scientific">Amphimedon queenslandica</name>
    <name type="common">Sponge</name>
    <dbReference type="NCBI Taxonomy" id="400682"/>
    <lineage>
        <taxon>Eukaryota</taxon>
        <taxon>Metazoa</taxon>
        <taxon>Porifera</taxon>
        <taxon>Demospongiae</taxon>
        <taxon>Heteroscleromorpha</taxon>
        <taxon>Haplosclerida</taxon>
        <taxon>Niphatidae</taxon>
        <taxon>Amphimedon</taxon>
    </lineage>
</organism>
<keyword evidence="7" id="KW-1185">Reference proteome</keyword>
<keyword evidence="2" id="KW-0472">Membrane</keyword>
<dbReference type="KEGG" id="aqu:100636617"/>
<dbReference type="SUPFAM" id="SSF52833">
    <property type="entry name" value="Thioredoxin-like"/>
    <property type="match status" value="1"/>
</dbReference>
<feature type="region of interest" description="Disordered" evidence="1">
    <location>
        <begin position="91"/>
        <end position="111"/>
    </location>
</feature>
<dbReference type="STRING" id="400682.A0A1X7V8W1"/>
<feature type="transmembrane region" description="Helical" evidence="2">
    <location>
        <begin position="494"/>
        <end position="513"/>
    </location>
</feature>
<feature type="chain" id="PRO_5010882051" description="DnaJ homolog subfamily C member 16" evidence="3">
    <location>
        <begin position="24"/>
        <end position="699"/>
    </location>
</feature>
<dbReference type="Proteomes" id="UP000007879">
    <property type="component" value="Unassembled WGS sequence"/>
</dbReference>
<keyword evidence="3" id="KW-0732">Signal</keyword>
<dbReference type="PROSITE" id="PS51352">
    <property type="entry name" value="THIOREDOXIN_2"/>
    <property type="match status" value="1"/>
</dbReference>
<evidence type="ECO:0000259" key="5">
    <source>
        <dbReference type="PROSITE" id="PS51352"/>
    </source>
</evidence>
<dbReference type="InParanoid" id="A0A1X7V8W1"/>
<dbReference type="InterPro" id="IPR036249">
    <property type="entry name" value="Thioredoxin-like_sf"/>
</dbReference>
<feature type="signal peptide" evidence="3">
    <location>
        <begin position="1"/>
        <end position="23"/>
    </location>
</feature>